<gene>
    <name evidence="2" type="ORF">SAMN05216274_101255</name>
</gene>
<sequence>MLACIAFNLTRAAGTLASPALGKAVTATVRPKLINVAARISTDWRPQSKSTGGKPAQRPEIAA</sequence>
<protein>
    <recommendedName>
        <fullName evidence="4">Transposase DDE domain-containing protein</fullName>
    </recommendedName>
</protein>
<proteinExistence type="predicted"/>
<dbReference type="Proteomes" id="UP000199681">
    <property type="component" value="Unassembled WGS sequence"/>
</dbReference>
<evidence type="ECO:0000256" key="1">
    <source>
        <dbReference type="SAM" id="MobiDB-lite"/>
    </source>
</evidence>
<evidence type="ECO:0000313" key="2">
    <source>
        <dbReference type="EMBL" id="SFH18786.1"/>
    </source>
</evidence>
<name>A0ABY1E9F6_9MICO</name>
<dbReference type="EMBL" id="FOPW01000001">
    <property type="protein sequence ID" value="SFH18786.1"/>
    <property type="molecule type" value="Genomic_DNA"/>
</dbReference>
<evidence type="ECO:0000313" key="3">
    <source>
        <dbReference type="Proteomes" id="UP000199681"/>
    </source>
</evidence>
<keyword evidence="3" id="KW-1185">Reference proteome</keyword>
<evidence type="ECO:0008006" key="4">
    <source>
        <dbReference type="Google" id="ProtNLM"/>
    </source>
</evidence>
<feature type="region of interest" description="Disordered" evidence="1">
    <location>
        <begin position="43"/>
        <end position="63"/>
    </location>
</feature>
<accession>A0ABY1E9F6</accession>
<organism evidence="2 3">
    <name type="scientific">Cryobacterium levicorallinum</name>
    <dbReference type="NCBI Taxonomy" id="995038"/>
    <lineage>
        <taxon>Bacteria</taxon>
        <taxon>Bacillati</taxon>
        <taxon>Actinomycetota</taxon>
        <taxon>Actinomycetes</taxon>
        <taxon>Micrococcales</taxon>
        <taxon>Microbacteriaceae</taxon>
        <taxon>Cryobacterium</taxon>
    </lineage>
</organism>
<comment type="caution">
    <text evidence="2">The sequence shown here is derived from an EMBL/GenBank/DDBJ whole genome shotgun (WGS) entry which is preliminary data.</text>
</comment>
<reference evidence="2 3" key="1">
    <citation type="submission" date="2016-10" db="EMBL/GenBank/DDBJ databases">
        <authorList>
            <person name="Varghese N."/>
            <person name="Submissions S."/>
        </authorList>
    </citation>
    <scope>NUCLEOTIDE SEQUENCE [LARGE SCALE GENOMIC DNA]</scope>
    <source>
        <strain evidence="2 3">GMCC 1.11211</strain>
    </source>
</reference>